<accession>A0A1W5QC81</accession>
<reference evidence="2" key="1">
    <citation type="journal article" date="2017" name="MSphere">
        <title>Novel beta-lactamase blaARL in Staphylococcus arlettae.</title>
        <authorList>
            <person name="Andreis S.N."/>
            <person name="Perreten V."/>
            <person name="Schwendener S."/>
        </authorList>
    </citation>
    <scope>NUCLEOTIDE SEQUENCE</scope>
    <source>
        <strain evidence="2">SAN1670</strain>
    </source>
</reference>
<keyword evidence="1" id="KW-0732">Signal</keyword>
<name>A0A1W5QC81_9STAP</name>
<feature type="signal peptide" evidence="1">
    <location>
        <begin position="1"/>
        <end position="22"/>
    </location>
</feature>
<evidence type="ECO:0008006" key="3">
    <source>
        <dbReference type="Google" id="ProtNLM"/>
    </source>
</evidence>
<feature type="chain" id="PRO_5012596849" description="Lipoprotein" evidence="1">
    <location>
        <begin position="23"/>
        <end position="57"/>
    </location>
</feature>
<protein>
    <recommendedName>
        <fullName evidence="3">Lipoprotein</fullName>
    </recommendedName>
</protein>
<dbReference type="AlphaFoldDB" id="A0A1W5QC81"/>
<dbReference type="EMBL" id="KY363215">
    <property type="protein sequence ID" value="APY23823.1"/>
    <property type="molecule type" value="Genomic_DNA"/>
</dbReference>
<proteinExistence type="predicted"/>
<evidence type="ECO:0000256" key="1">
    <source>
        <dbReference type="SAM" id="SignalP"/>
    </source>
</evidence>
<organism evidence="2">
    <name type="scientific">Staphylococcus arlettae</name>
    <dbReference type="NCBI Taxonomy" id="29378"/>
    <lineage>
        <taxon>Bacteria</taxon>
        <taxon>Bacillati</taxon>
        <taxon>Bacillota</taxon>
        <taxon>Bacilli</taxon>
        <taxon>Bacillales</taxon>
        <taxon>Staphylococcaceae</taxon>
        <taxon>Staphylococcus</taxon>
    </lineage>
</organism>
<sequence length="57" mass="6453">MQHSFLLCWQFLCTLSAGTASACSLRPVLFPQESAQNCPYFMPDLDELLPEVVYVLK</sequence>
<evidence type="ECO:0000313" key="2">
    <source>
        <dbReference type="EMBL" id="APY23823.1"/>
    </source>
</evidence>